<reference evidence="1" key="1">
    <citation type="journal article" date="2016" name="Sci. Rep.">
        <title>Molecular characterization of firefly nuptial gifts: a multi-omics approach sheds light on postcopulatory sexual selection.</title>
        <authorList>
            <person name="Al-Wathiqui N."/>
            <person name="Fallon T.R."/>
            <person name="South A."/>
            <person name="Weng J.K."/>
            <person name="Lewis S.M."/>
        </authorList>
    </citation>
    <scope>NUCLEOTIDE SEQUENCE</scope>
</reference>
<dbReference type="EMBL" id="GEZM01086295">
    <property type="protein sequence ID" value="JAV59583.1"/>
    <property type="molecule type" value="Transcribed_RNA"/>
</dbReference>
<organism evidence="1">
    <name type="scientific">Photinus pyralis</name>
    <name type="common">Common eastern firefly</name>
    <name type="synonym">Lampyris pyralis</name>
    <dbReference type="NCBI Taxonomy" id="7054"/>
    <lineage>
        <taxon>Eukaryota</taxon>
        <taxon>Metazoa</taxon>
        <taxon>Ecdysozoa</taxon>
        <taxon>Arthropoda</taxon>
        <taxon>Hexapoda</taxon>
        <taxon>Insecta</taxon>
        <taxon>Pterygota</taxon>
        <taxon>Neoptera</taxon>
        <taxon>Endopterygota</taxon>
        <taxon>Coleoptera</taxon>
        <taxon>Polyphaga</taxon>
        <taxon>Elateriformia</taxon>
        <taxon>Elateroidea</taxon>
        <taxon>Lampyridae</taxon>
        <taxon>Lampyrinae</taxon>
        <taxon>Photinus</taxon>
    </lineage>
</organism>
<evidence type="ECO:0000313" key="1">
    <source>
        <dbReference type="EMBL" id="JAV59578.1"/>
    </source>
</evidence>
<accession>A0A1Y1KG73</accession>
<dbReference type="EMBL" id="GEZM01086305">
    <property type="protein sequence ID" value="JAV59567.1"/>
    <property type="molecule type" value="Transcribed_RNA"/>
</dbReference>
<dbReference type="EMBL" id="GEZM01086303">
    <property type="protein sequence ID" value="JAV59570.1"/>
    <property type="molecule type" value="Transcribed_RNA"/>
</dbReference>
<protein>
    <submittedName>
        <fullName evidence="1">Uncharacterized protein</fullName>
    </submittedName>
</protein>
<dbReference type="AlphaFoldDB" id="A0A1Y1KG73"/>
<proteinExistence type="predicted"/>
<sequence length="118" mass="13642">MSDSKELPEKCLLGLSKRQLNRIIHNVAKKNCASHVAQAIVNNDEQRSIQLIANSCIDPDEERIDGYDSEGSFICMLDVSNNEDQEKFGINDDKRDNYQTLRPIRFKLYTEQNMQQSY</sequence>
<name>A0A1Y1KG73_PHOPY</name>
<dbReference type="EMBL" id="GEZM01086298">
    <property type="protein sequence ID" value="JAV59578.1"/>
    <property type="molecule type" value="Transcribed_RNA"/>
</dbReference>
<dbReference type="EMBL" id="GEZM01086301">
    <property type="protein sequence ID" value="JAV59574.1"/>
    <property type="molecule type" value="Transcribed_RNA"/>
</dbReference>
<dbReference type="EMBL" id="GEZM01086302">
    <property type="protein sequence ID" value="JAV59572.1"/>
    <property type="molecule type" value="Transcribed_RNA"/>
</dbReference>